<dbReference type="InterPro" id="IPR000531">
    <property type="entry name" value="Beta-barrel_TonB"/>
</dbReference>
<organism evidence="13 14">
    <name type="scientific">Shewanella schlegeliana</name>
    <dbReference type="NCBI Taxonomy" id="190308"/>
    <lineage>
        <taxon>Bacteria</taxon>
        <taxon>Pseudomonadati</taxon>
        <taxon>Pseudomonadota</taxon>
        <taxon>Gammaproteobacteria</taxon>
        <taxon>Alteromonadales</taxon>
        <taxon>Shewanellaceae</taxon>
        <taxon>Shewanella</taxon>
    </lineage>
</organism>
<dbReference type="InterPro" id="IPR012910">
    <property type="entry name" value="Plug_dom"/>
</dbReference>
<evidence type="ECO:0000313" key="13">
    <source>
        <dbReference type="EMBL" id="MBL4911714.1"/>
    </source>
</evidence>
<comment type="subcellular location">
    <subcellularLocation>
        <location evidence="1 8">Cell outer membrane</location>
        <topology evidence="1 8">Multi-pass membrane protein</topology>
    </subcellularLocation>
</comment>
<feature type="chain" id="PRO_5045834860" evidence="10">
    <location>
        <begin position="32"/>
        <end position="906"/>
    </location>
</feature>
<protein>
    <submittedName>
        <fullName evidence="13">TonB-dependent receptor</fullName>
    </submittedName>
</protein>
<evidence type="ECO:0000256" key="2">
    <source>
        <dbReference type="ARBA" id="ARBA00022448"/>
    </source>
</evidence>
<keyword evidence="14" id="KW-1185">Reference proteome</keyword>
<dbReference type="InterPro" id="IPR036942">
    <property type="entry name" value="Beta-barrel_TonB_sf"/>
</dbReference>
<dbReference type="RefSeq" id="WP_202719960.1">
    <property type="nucleotide sequence ID" value="NZ_BPEX01000014.1"/>
</dbReference>
<comment type="caution">
    <text evidence="13">The sequence shown here is derived from an EMBL/GenBank/DDBJ whole genome shotgun (WGS) entry which is preliminary data.</text>
</comment>
<keyword evidence="13" id="KW-0675">Receptor</keyword>
<dbReference type="EMBL" id="JAESVD010000001">
    <property type="protein sequence ID" value="MBL4911714.1"/>
    <property type="molecule type" value="Genomic_DNA"/>
</dbReference>
<feature type="signal peptide" evidence="10">
    <location>
        <begin position="1"/>
        <end position="31"/>
    </location>
</feature>
<keyword evidence="7 8" id="KW-0998">Cell outer membrane</keyword>
<evidence type="ECO:0000256" key="9">
    <source>
        <dbReference type="RuleBase" id="RU003357"/>
    </source>
</evidence>
<comment type="similarity">
    <text evidence="8 9">Belongs to the TonB-dependent receptor family.</text>
</comment>
<evidence type="ECO:0000256" key="3">
    <source>
        <dbReference type="ARBA" id="ARBA00022452"/>
    </source>
</evidence>
<evidence type="ECO:0000256" key="5">
    <source>
        <dbReference type="ARBA" id="ARBA00023077"/>
    </source>
</evidence>
<feature type="domain" description="TonB-dependent receptor-like beta-barrel" evidence="11">
    <location>
        <begin position="508"/>
        <end position="869"/>
    </location>
</feature>
<evidence type="ECO:0000256" key="6">
    <source>
        <dbReference type="ARBA" id="ARBA00023136"/>
    </source>
</evidence>
<keyword evidence="10" id="KW-0732">Signal</keyword>
<dbReference type="PANTHER" id="PTHR47234">
    <property type="match status" value="1"/>
</dbReference>
<dbReference type="Pfam" id="PF07715">
    <property type="entry name" value="Plug"/>
    <property type="match status" value="1"/>
</dbReference>
<dbReference type="Gene3D" id="2.170.130.10">
    <property type="entry name" value="TonB-dependent receptor, plug domain"/>
    <property type="match status" value="1"/>
</dbReference>
<gene>
    <name evidence="13" type="ORF">JMA39_00910</name>
</gene>
<keyword evidence="4 8" id="KW-0812">Transmembrane</keyword>
<feature type="domain" description="TonB-dependent receptor plug" evidence="12">
    <location>
        <begin position="54"/>
        <end position="169"/>
    </location>
</feature>
<dbReference type="Proteomes" id="UP000604898">
    <property type="component" value="Unassembled WGS sequence"/>
</dbReference>
<keyword evidence="2 8" id="KW-0813">Transport</keyword>
<name>A0ABS1ST51_9GAMM</name>
<dbReference type="CDD" id="cd01347">
    <property type="entry name" value="ligand_gated_channel"/>
    <property type="match status" value="1"/>
</dbReference>
<evidence type="ECO:0000313" key="14">
    <source>
        <dbReference type="Proteomes" id="UP000604898"/>
    </source>
</evidence>
<dbReference type="PANTHER" id="PTHR47234:SF2">
    <property type="entry name" value="TONB-DEPENDENT RECEPTOR"/>
    <property type="match status" value="1"/>
</dbReference>
<dbReference type="InterPro" id="IPR037066">
    <property type="entry name" value="Plug_dom_sf"/>
</dbReference>
<dbReference type="Gene3D" id="2.40.170.20">
    <property type="entry name" value="TonB-dependent receptor, beta-barrel domain"/>
    <property type="match status" value="1"/>
</dbReference>
<reference evidence="13 14" key="1">
    <citation type="submission" date="2021-01" db="EMBL/GenBank/DDBJ databases">
        <title>Genome sequence of Shewanella schlegeliana JCM 11561.</title>
        <authorList>
            <person name="Zhang H."/>
            <person name="Li C."/>
        </authorList>
    </citation>
    <scope>NUCLEOTIDE SEQUENCE [LARGE SCALE GENOMIC DNA]</scope>
    <source>
        <strain evidence="13 14">JCM 11561</strain>
    </source>
</reference>
<dbReference type="SUPFAM" id="SSF56935">
    <property type="entry name" value="Porins"/>
    <property type="match status" value="1"/>
</dbReference>
<evidence type="ECO:0000256" key="10">
    <source>
        <dbReference type="SAM" id="SignalP"/>
    </source>
</evidence>
<dbReference type="Pfam" id="PF00593">
    <property type="entry name" value="TonB_dep_Rec_b-barrel"/>
    <property type="match status" value="1"/>
</dbReference>
<keyword evidence="3 8" id="KW-1134">Transmembrane beta strand</keyword>
<proteinExistence type="inferred from homology"/>
<evidence type="ECO:0000259" key="11">
    <source>
        <dbReference type="Pfam" id="PF00593"/>
    </source>
</evidence>
<keyword evidence="6 8" id="KW-0472">Membrane</keyword>
<sequence length="906" mass="99040">MNSVTLTAKAVRRSFIAAAATSVALSGFAFAEEAADEKVERIEVTGSRIKQVDMETVSPVTVISAADIAMTGEKTVADVLNNSAVNSFGSWRGMSGYGAGGSATSSVNLRGLGASATLVLLDGRRMPGTSSSSGAVADTSQIPMAIVERIEILRDGASAVYGSDAVAGVINIITKKDFDGVQLDFSTEQPTIEGGDANRFSLATGFNTDKGNITFTYEYYDTKHVMDRDVWDLNDPTYSDYSSFSSVPNGYYDTGVQKVDGDGNPIFNDDGTPSNIYDFYSNSQMCSETENVADGTDGENNGRCFYSYGEVTKLFGDVTRNSFMTNYSYELTENIQFRGRGSASFTETHTRYAGTPVSTNYPIMDADNQYNPTGADMKIYMRSVQIGERDTLTETDNFDILGGLVGFSDVGNGLDWEVNLQHSASTTNSFNYNLINDNIIQSEIDTGEYDIFNTQGLAYDEWERQMAGLYGAAAHTGVYQGKFESTQIDGLASTLIFENDAVSLAMVAGAEYEMINFKQTSDPESAAGIISGGSGGDDVDATRDRTAGYVEFQMGLPADVELSAAVRYERYEQEGSLTGPEGLVTESSTFDAVVPKFGLSWRPVDSLLLRASYGDSFRAPNMGEMFSSKSLSFESGYDPVWCGANGDAADPDYCSPTNQYKTWYGGNADLEAEEGNSLTLGGVWNVTDEWNIELSYYSIVYDNKIESVGIDDLLYDEQINGSSDKIHRGADGKIEYIEAGVENIASVETSGLDFVTAYNLETGFGDFNFKLDVSHVMAFDKQADATSEMVEYAGSQDYPDWRGNFVASWYLNDFNAAWTTVYIGSQSGQDLRDEGYDYIIDVPSYMKHNFQVGYTHDWNGSITVGVNNIFDEEAPSWYDFAGYRDTNTGLYDVLGRTYYLRLNQKF</sequence>
<accession>A0ABS1ST51</accession>
<evidence type="ECO:0000259" key="12">
    <source>
        <dbReference type="Pfam" id="PF07715"/>
    </source>
</evidence>
<evidence type="ECO:0000256" key="7">
    <source>
        <dbReference type="ARBA" id="ARBA00023237"/>
    </source>
</evidence>
<dbReference type="PROSITE" id="PS52016">
    <property type="entry name" value="TONB_DEPENDENT_REC_3"/>
    <property type="match status" value="1"/>
</dbReference>
<dbReference type="InterPro" id="IPR039426">
    <property type="entry name" value="TonB-dep_rcpt-like"/>
</dbReference>
<evidence type="ECO:0000256" key="4">
    <source>
        <dbReference type="ARBA" id="ARBA00022692"/>
    </source>
</evidence>
<keyword evidence="5 9" id="KW-0798">TonB box</keyword>
<evidence type="ECO:0000256" key="1">
    <source>
        <dbReference type="ARBA" id="ARBA00004571"/>
    </source>
</evidence>
<evidence type="ECO:0000256" key="8">
    <source>
        <dbReference type="PROSITE-ProRule" id="PRU01360"/>
    </source>
</evidence>